<dbReference type="EMBL" id="DF820460">
    <property type="protein sequence ID" value="GAK54144.1"/>
    <property type="molecule type" value="Genomic_DNA"/>
</dbReference>
<dbReference type="PANTHER" id="PTHR43546:SF3">
    <property type="entry name" value="UPF0173 METAL-DEPENDENT HYDROLASE MJ1163"/>
    <property type="match status" value="1"/>
</dbReference>
<dbReference type="SMART" id="SM00849">
    <property type="entry name" value="Lactamase_B"/>
    <property type="match status" value="1"/>
</dbReference>
<proteinExistence type="predicted"/>
<dbReference type="Proteomes" id="UP000030700">
    <property type="component" value="Unassembled WGS sequence"/>
</dbReference>
<dbReference type="InterPro" id="IPR001279">
    <property type="entry name" value="Metallo-B-lactamas"/>
</dbReference>
<sequence length="235" mass="26251">MSGKLRWLGVAFIEYVAQDGKRILFDPWTTSQGNDLCPYANDEFQQTDLILVSHDHFDHVASASALTKLSGAKLGGPDETMKRLCHEEGLTPEMIVNNGAGYLVGGGFEENWIKVVTVPAHHTSNTSMPLGTIAILADGTTLYHTGDTSIVAEMEIFGRLYPMDIVMLPIFGQATMDYIQATEAVRLLKPKKVMPIHFDFCKDPAFEVARFARYCRDKNPYVEVIEPQKNVFYEV</sequence>
<name>A0A081BRW3_9BACT</name>
<dbReference type="Gene3D" id="3.60.15.10">
    <property type="entry name" value="Ribonuclease Z/Hydroxyacylglutathione hydrolase-like"/>
    <property type="match status" value="1"/>
</dbReference>
<dbReference type="InterPro" id="IPR050114">
    <property type="entry name" value="UPF0173_UPF0282_UlaG_hydrolase"/>
</dbReference>
<evidence type="ECO:0000313" key="2">
    <source>
        <dbReference type="EMBL" id="GAK54144.1"/>
    </source>
</evidence>
<evidence type="ECO:0000259" key="1">
    <source>
        <dbReference type="SMART" id="SM00849"/>
    </source>
</evidence>
<keyword evidence="3" id="KW-1185">Reference proteome</keyword>
<accession>A0A081BRW3</accession>
<dbReference type="InterPro" id="IPR036866">
    <property type="entry name" value="RibonucZ/Hydroxyglut_hydro"/>
</dbReference>
<dbReference type="SUPFAM" id="SSF56281">
    <property type="entry name" value="Metallo-hydrolase/oxidoreductase"/>
    <property type="match status" value="1"/>
</dbReference>
<protein>
    <submittedName>
        <fullName evidence="2">Beta-lactamase domain-containing protein</fullName>
    </submittedName>
</protein>
<dbReference type="AlphaFoldDB" id="A0A081BRW3"/>
<dbReference type="HOGENOM" id="CLU_070010_4_0_0"/>
<dbReference type="STRING" id="1499966.U14_05422"/>
<feature type="domain" description="Metallo-beta-lactamase" evidence="1">
    <location>
        <begin position="9"/>
        <end position="197"/>
    </location>
</feature>
<dbReference type="PANTHER" id="PTHR43546">
    <property type="entry name" value="UPF0173 METAL-DEPENDENT HYDROLASE MJ1163-RELATED"/>
    <property type="match status" value="1"/>
</dbReference>
<gene>
    <name evidence="2" type="ORF">U14_05422</name>
</gene>
<dbReference type="Pfam" id="PF12706">
    <property type="entry name" value="Lactamase_B_2"/>
    <property type="match status" value="1"/>
</dbReference>
<evidence type="ECO:0000313" key="3">
    <source>
        <dbReference type="Proteomes" id="UP000030700"/>
    </source>
</evidence>
<reference evidence="2" key="1">
    <citation type="journal article" date="2015" name="PeerJ">
        <title>First genomic representation of candidate bacterial phylum KSB3 points to enhanced environmental sensing as a trigger of wastewater bulking.</title>
        <authorList>
            <person name="Sekiguchi Y."/>
            <person name="Ohashi A."/>
            <person name="Parks D.H."/>
            <person name="Yamauchi T."/>
            <person name="Tyson G.W."/>
            <person name="Hugenholtz P."/>
        </authorList>
    </citation>
    <scope>NUCLEOTIDE SEQUENCE [LARGE SCALE GENOMIC DNA]</scope>
</reference>
<organism evidence="2">
    <name type="scientific">Candidatus Moduliflexus flocculans</name>
    <dbReference type="NCBI Taxonomy" id="1499966"/>
    <lineage>
        <taxon>Bacteria</taxon>
        <taxon>Candidatus Moduliflexota</taxon>
        <taxon>Candidatus Moduliflexia</taxon>
        <taxon>Candidatus Moduliflexales</taxon>
        <taxon>Candidatus Moduliflexaceae</taxon>
    </lineage>
</organism>